<feature type="binding site" evidence="5">
    <location>
        <position position="76"/>
    </location>
    <ligand>
        <name>Zn(2+)</name>
        <dbReference type="ChEBI" id="CHEBI:29105"/>
    </ligand>
</feature>
<dbReference type="InterPro" id="IPR000688">
    <property type="entry name" value="HypA/HybF"/>
</dbReference>
<dbReference type="GO" id="GO:0008270">
    <property type="term" value="F:zinc ion binding"/>
    <property type="evidence" value="ECO:0007669"/>
    <property type="project" value="UniProtKB-UniRule"/>
</dbReference>
<dbReference type="HAMAP" id="MF_00213">
    <property type="entry name" value="HypA_HybF"/>
    <property type="match status" value="1"/>
</dbReference>
<dbReference type="PIRSF" id="PIRSF004761">
    <property type="entry name" value="Hydrgn_mat_HypA"/>
    <property type="match status" value="1"/>
</dbReference>
<protein>
    <recommendedName>
        <fullName evidence="5">Hydrogenase maturation factor HypA</fullName>
    </recommendedName>
</protein>
<evidence type="ECO:0000256" key="1">
    <source>
        <dbReference type="ARBA" id="ARBA00010748"/>
    </source>
</evidence>
<dbReference type="PANTHER" id="PTHR34535:SF3">
    <property type="entry name" value="HYDROGENASE MATURATION FACTOR HYPA"/>
    <property type="match status" value="1"/>
</dbReference>
<keyword evidence="7" id="KW-1185">Reference proteome</keyword>
<dbReference type="NCBIfam" id="TIGR00100">
    <property type="entry name" value="hypA"/>
    <property type="match status" value="1"/>
</dbReference>
<evidence type="ECO:0000256" key="5">
    <source>
        <dbReference type="HAMAP-Rule" id="MF_00213"/>
    </source>
</evidence>
<dbReference type="Proteomes" id="UP000183940">
    <property type="component" value="Unassembled WGS sequence"/>
</dbReference>
<reference evidence="6" key="1">
    <citation type="submission" date="2016-10" db="EMBL/GenBank/DDBJ databases">
        <title>CRISPR-Cas defence system in Roseofilum reptotaenium: evidence of a bacteriophage-cyanobacterium arms race in the coral black band disease.</title>
        <authorList>
            <person name="Buerger P."/>
            <person name="Wood-Charlson E.M."/>
            <person name="Weynberg K.D."/>
            <person name="Willis B."/>
            <person name="Van Oppen M.J."/>
        </authorList>
    </citation>
    <scope>NUCLEOTIDE SEQUENCE [LARGE SCALE GENOMIC DNA]</scope>
    <source>
        <strain evidence="6">AO1-A</strain>
    </source>
</reference>
<gene>
    <name evidence="5" type="primary">hypA</name>
    <name evidence="6" type="ORF">BI308_17890</name>
</gene>
<keyword evidence="4 5" id="KW-0862">Zinc</keyword>
<dbReference type="GO" id="GO:0016151">
    <property type="term" value="F:nickel cation binding"/>
    <property type="evidence" value="ECO:0007669"/>
    <property type="project" value="UniProtKB-UniRule"/>
</dbReference>
<name>A0A1L9QNL9_9CYAN</name>
<dbReference type="STRING" id="1925591.BI308_17890"/>
<organism evidence="6 7">
    <name type="scientific">Roseofilum reptotaenium AO1-A</name>
    <dbReference type="NCBI Taxonomy" id="1925591"/>
    <lineage>
        <taxon>Bacteria</taxon>
        <taxon>Bacillati</taxon>
        <taxon>Cyanobacteriota</taxon>
        <taxon>Cyanophyceae</taxon>
        <taxon>Desertifilales</taxon>
        <taxon>Desertifilaceae</taxon>
        <taxon>Roseofilum</taxon>
    </lineage>
</organism>
<evidence type="ECO:0000313" key="6">
    <source>
        <dbReference type="EMBL" id="OJJ24236.1"/>
    </source>
</evidence>
<dbReference type="InterPro" id="IPR020538">
    <property type="entry name" value="Hydgase_Ni_incorp_HypA/HybF_CS"/>
</dbReference>
<dbReference type="AlphaFoldDB" id="A0A1L9QNL9"/>
<dbReference type="PROSITE" id="PS01249">
    <property type="entry name" value="HYPA"/>
    <property type="match status" value="1"/>
</dbReference>
<feature type="binding site" evidence="5">
    <location>
        <position position="92"/>
    </location>
    <ligand>
        <name>Zn(2+)</name>
        <dbReference type="ChEBI" id="CHEBI:29105"/>
    </ligand>
</feature>
<dbReference type="GO" id="GO:0051604">
    <property type="term" value="P:protein maturation"/>
    <property type="evidence" value="ECO:0007669"/>
    <property type="project" value="InterPro"/>
</dbReference>
<accession>A0A1L9QNL9</accession>
<evidence type="ECO:0000256" key="2">
    <source>
        <dbReference type="ARBA" id="ARBA00022596"/>
    </source>
</evidence>
<keyword evidence="2 5" id="KW-0533">Nickel</keyword>
<dbReference type="EMBL" id="MLAW01000035">
    <property type="protein sequence ID" value="OJJ24236.1"/>
    <property type="molecule type" value="Genomic_DNA"/>
</dbReference>
<comment type="function">
    <text evidence="5">Involved in the maturation of [NiFe] hydrogenases. Required for nickel insertion into the metal center of the hydrogenase.</text>
</comment>
<dbReference type="Pfam" id="PF01155">
    <property type="entry name" value="HypA"/>
    <property type="match status" value="1"/>
</dbReference>
<keyword evidence="3 5" id="KW-0479">Metal-binding</keyword>
<proteinExistence type="inferred from homology"/>
<feature type="binding site" evidence="5">
    <location>
        <position position="2"/>
    </location>
    <ligand>
        <name>Ni(2+)</name>
        <dbReference type="ChEBI" id="CHEBI:49786"/>
    </ligand>
</feature>
<evidence type="ECO:0000313" key="7">
    <source>
        <dbReference type="Proteomes" id="UP000183940"/>
    </source>
</evidence>
<comment type="similarity">
    <text evidence="1 5">Belongs to the HypA/HybF family.</text>
</comment>
<dbReference type="Gene3D" id="3.30.2320.80">
    <property type="match status" value="1"/>
</dbReference>
<dbReference type="PANTHER" id="PTHR34535">
    <property type="entry name" value="HYDROGENASE MATURATION FACTOR HYPA"/>
    <property type="match status" value="1"/>
</dbReference>
<evidence type="ECO:0000256" key="3">
    <source>
        <dbReference type="ARBA" id="ARBA00022723"/>
    </source>
</evidence>
<sequence>MHEVSIMEETLKLALNHAQNQGAKQIHRIKLNVGELSGVVPEALNFAFDVVTQNTIAQSATLEIETIPVECYCSNCQENFYPSDIIHICPHCGQLSREVRQGKELELASLEVS</sequence>
<feature type="binding site" evidence="5">
    <location>
        <position position="73"/>
    </location>
    <ligand>
        <name>Zn(2+)</name>
        <dbReference type="ChEBI" id="CHEBI:29105"/>
    </ligand>
</feature>
<feature type="binding site" evidence="5">
    <location>
        <position position="89"/>
    </location>
    <ligand>
        <name>Zn(2+)</name>
        <dbReference type="ChEBI" id="CHEBI:29105"/>
    </ligand>
</feature>
<evidence type="ECO:0000256" key="4">
    <source>
        <dbReference type="ARBA" id="ARBA00022833"/>
    </source>
</evidence>
<comment type="caution">
    <text evidence="6">The sequence shown here is derived from an EMBL/GenBank/DDBJ whole genome shotgun (WGS) entry which is preliminary data.</text>
</comment>